<sequence length="206" mass="24131">KINKFIVKTHKTPMTNLRKLQSLRSGTIDVIALPTSKTLEAEFLPIRFPLMRGLLGYRALLENKDYIKGKPFKSYRFGQGRGWTDVKILENNGFNVVLSQDYASLFPMLNYRRIDFFPRGVSEALNEYKAHHAKFKNIAINKHYMLYYPFVVYFFVKKEDVHLHDSILAALNNFKKSGEFEKYFQKHNGQYVNYIQKIFQAASINS</sequence>
<evidence type="ECO:0008006" key="3">
    <source>
        <dbReference type="Google" id="ProtNLM"/>
    </source>
</evidence>
<protein>
    <recommendedName>
        <fullName evidence="3">Solute-binding protein family 3/N-terminal domain-containing protein</fullName>
    </recommendedName>
</protein>
<dbReference type="Gene3D" id="3.40.190.10">
    <property type="entry name" value="Periplasmic binding protein-like II"/>
    <property type="match status" value="2"/>
</dbReference>
<dbReference type="EMBL" id="MDTU01000001">
    <property type="protein sequence ID" value="ODN41796.1"/>
    <property type="molecule type" value="Genomic_DNA"/>
</dbReference>
<organism evidence="1 2">
    <name type="scientific">Piscirickettsia litoralis</name>
    <dbReference type="NCBI Taxonomy" id="1891921"/>
    <lineage>
        <taxon>Bacteria</taxon>
        <taxon>Pseudomonadati</taxon>
        <taxon>Pseudomonadota</taxon>
        <taxon>Gammaproteobacteria</taxon>
        <taxon>Thiotrichales</taxon>
        <taxon>Piscirickettsiaceae</taxon>
        <taxon>Piscirickettsia</taxon>
    </lineage>
</organism>
<accession>A0ABX3A2B6</accession>
<comment type="caution">
    <text evidence="1">The sequence shown here is derived from an EMBL/GenBank/DDBJ whole genome shotgun (WGS) entry which is preliminary data.</text>
</comment>
<evidence type="ECO:0000313" key="2">
    <source>
        <dbReference type="Proteomes" id="UP000094329"/>
    </source>
</evidence>
<proteinExistence type="predicted"/>
<name>A0ABX3A2B6_9GAMM</name>
<reference evidence="1 2" key="1">
    <citation type="submission" date="2016-08" db="EMBL/GenBank/DDBJ databases">
        <title>Draft genome sequence of Candidatus Piscirickettsia litoralis, from seawater.</title>
        <authorList>
            <person name="Wan X."/>
            <person name="Lee A.J."/>
            <person name="Hou S."/>
            <person name="Donachie S.P."/>
        </authorList>
    </citation>
    <scope>NUCLEOTIDE SEQUENCE [LARGE SCALE GENOMIC DNA]</scope>
    <source>
        <strain evidence="1 2">Y2</strain>
    </source>
</reference>
<dbReference type="SUPFAM" id="SSF53850">
    <property type="entry name" value="Periplasmic binding protein-like II"/>
    <property type="match status" value="1"/>
</dbReference>
<keyword evidence="2" id="KW-1185">Reference proteome</keyword>
<gene>
    <name evidence="1" type="ORF">BGC07_00875</name>
</gene>
<feature type="non-terminal residue" evidence="1">
    <location>
        <position position="1"/>
    </location>
</feature>
<dbReference type="Proteomes" id="UP000094329">
    <property type="component" value="Unassembled WGS sequence"/>
</dbReference>
<evidence type="ECO:0000313" key="1">
    <source>
        <dbReference type="EMBL" id="ODN41796.1"/>
    </source>
</evidence>